<dbReference type="GO" id="GO:0032040">
    <property type="term" value="C:small-subunit processome"/>
    <property type="evidence" value="ECO:0007669"/>
    <property type="project" value="TreeGrafter"/>
</dbReference>
<sequence length="802" mass="85798">MPSSVQVKSSPRDSLKLIHRGTLPDSSPSKSDTPTCLTVALVPHTHLTEGNCSGIVALISGHTGGGIIIWTIRPSVVSSPSLVSIERVLRSCPAHKGPVTAVLLGSDIFHTAVEPGFWVTIFTASIDGTIKQWHFDLMKTGIPDTAVVRTIYCSSCSITCIARFPSLRNKYLVSGSSDGSVALWTAEREVAESKVSSVLLYPPYEHAGCVMKGSREGTSWVTGVAVLDGEIPAIISGDSSGWIKTFQLNSDMKGAEIWKKTRVCEASIRKLLLVSSTDCSSVGAEDLILVLCGSYRVTGLDLTTLERLFTFDIPYHHDISSARTPPPSTPHNAVSCVMAWSGPKSRLVLGASLDGLSVYDTSKSCGIDCGFEDGSSLGPLAEAVFSPCGCSLFTIHALKREISVYSVVATQRYARLGEGSISKPDFSDNPASVIYLSTIDLTLSLKETSCLVVGNSHGDVRLWDMEEPFDGGRNAKGSSAIGQLVFILDAAVHLNCRGGQHLVEVTAMMYVPCCQCVACGMEDGTVFLMPVKPLVNSQCQYLKRGVKAHRNTVTSFCVIREEVLVCGSYDGTVSFWRISPPTPAAAMIVKYEGSIDMPVVYGQVELVDDFKKEHLEEVLSLAATSDADDDDQLLFVGGSSGSIMQYRYSGCVEDAAAVPKRIEYCIDESIVTLQSCVDDAGVLYAVTSSMKVGEWSKSHTVNMLVGIDNTIDRPIATVATVLVGAREGSDVLVATGDDAGMVNFLRLRQMKDASSPTQTGPVAIRKTFTVESAISSLAFSSDQTVIYVGTAEGEVILLPFST</sequence>
<dbReference type="GO" id="GO:0034511">
    <property type="term" value="F:U3 snoRNA binding"/>
    <property type="evidence" value="ECO:0007669"/>
    <property type="project" value="InterPro"/>
</dbReference>
<dbReference type="InterPro" id="IPR015943">
    <property type="entry name" value="WD40/YVTN_repeat-like_dom_sf"/>
</dbReference>
<comment type="caution">
    <text evidence="7">The sequence shown here is derived from an EMBL/GenBank/DDBJ whole genome shotgun (WGS) entry which is preliminary data.</text>
</comment>
<dbReference type="Proteomes" id="UP000591131">
    <property type="component" value="Unassembled WGS sequence"/>
</dbReference>
<dbReference type="PROSITE" id="PS50082">
    <property type="entry name" value="WD_REPEATS_2"/>
    <property type="match status" value="1"/>
</dbReference>
<dbReference type="Gene3D" id="2.130.10.10">
    <property type="entry name" value="YVTN repeat-like/Quinoprotein amine dehydrogenase"/>
    <property type="match status" value="2"/>
</dbReference>
<dbReference type="InterPro" id="IPR001680">
    <property type="entry name" value="WD40_rpt"/>
</dbReference>
<dbReference type="PANTHER" id="PTHR19865">
    <property type="entry name" value="U3 SMALL NUCLEOLAR RNA INTERACTING PROTEIN 2"/>
    <property type="match status" value="1"/>
</dbReference>
<accession>A0A7J6L2Z3</accession>
<feature type="repeat" description="WD" evidence="5">
    <location>
        <begin position="546"/>
        <end position="579"/>
    </location>
</feature>
<evidence type="ECO:0000256" key="5">
    <source>
        <dbReference type="PROSITE-ProRule" id="PRU00221"/>
    </source>
</evidence>
<protein>
    <submittedName>
        <fullName evidence="7">Uncharacterized protein</fullName>
    </submittedName>
</protein>
<keyword evidence="3" id="KW-0677">Repeat</keyword>
<proteinExistence type="predicted"/>
<evidence type="ECO:0000256" key="4">
    <source>
        <dbReference type="ARBA" id="ARBA00023242"/>
    </source>
</evidence>
<name>A0A7J6L2Z3_PERCH</name>
<evidence type="ECO:0000256" key="6">
    <source>
        <dbReference type="SAM" id="MobiDB-lite"/>
    </source>
</evidence>
<dbReference type="InterPro" id="IPR011047">
    <property type="entry name" value="Quinoprotein_ADH-like_sf"/>
</dbReference>
<comment type="subcellular location">
    <subcellularLocation>
        <location evidence="1">Nucleus</location>
    </subcellularLocation>
</comment>
<dbReference type="AlphaFoldDB" id="A0A7J6L2Z3"/>
<reference evidence="7 8" key="1">
    <citation type="submission" date="2020-04" db="EMBL/GenBank/DDBJ databases">
        <title>Perkinsus chesapeaki whole genome sequence.</title>
        <authorList>
            <person name="Bogema D.R."/>
        </authorList>
    </citation>
    <scope>NUCLEOTIDE SEQUENCE [LARGE SCALE GENOMIC DNA]</scope>
    <source>
        <strain evidence="7">ATCC PRA-425</strain>
    </source>
</reference>
<evidence type="ECO:0000256" key="1">
    <source>
        <dbReference type="ARBA" id="ARBA00004123"/>
    </source>
</evidence>
<dbReference type="OrthoDB" id="674604at2759"/>
<feature type="compositionally biased region" description="Low complexity" evidence="6">
    <location>
        <begin position="24"/>
        <end position="33"/>
    </location>
</feature>
<dbReference type="SUPFAM" id="SSF50998">
    <property type="entry name" value="Quinoprotein alcohol dehydrogenase-like"/>
    <property type="match status" value="2"/>
</dbReference>
<feature type="region of interest" description="Disordered" evidence="6">
    <location>
        <begin position="1"/>
        <end position="33"/>
    </location>
</feature>
<evidence type="ECO:0000313" key="8">
    <source>
        <dbReference type="Proteomes" id="UP000591131"/>
    </source>
</evidence>
<evidence type="ECO:0000256" key="2">
    <source>
        <dbReference type="ARBA" id="ARBA00022574"/>
    </source>
</evidence>
<dbReference type="SMART" id="SM00320">
    <property type="entry name" value="WD40"/>
    <property type="match status" value="8"/>
</dbReference>
<dbReference type="InterPro" id="IPR036322">
    <property type="entry name" value="WD40_repeat_dom_sf"/>
</dbReference>
<keyword evidence="8" id="KW-1185">Reference proteome</keyword>
<dbReference type="PANTHER" id="PTHR19865:SF0">
    <property type="entry name" value="U3 SMALL NUCLEOLAR RNA-INTERACTING PROTEIN 2"/>
    <property type="match status" value="1"/>
</dbReference>
<evidence type="ECO:0000256" key="3">
    <source>
        <dbReference type="ARBA" id="ARBA00022737"/>
    </source>
</evidence>
<dbReference type="Pfam" id="PF00400">
    <property type="entry name" value="WD40"/>
    <property type="match status" value="2"/>
</dbReference>
<organism evidence="7 8">
    <name type="scientific">Perkinsus chesapeaki</name>
    <name type="common">Clam parasite</name>
    <name type="synonym">Perkinsus andrewsi</name>
    <dbReference type="NCBI Taxonomy" id="330153"/>
    <lineage>
        <taxon>Eukaryota</taxon>
        <taxon>Sar</taxon>
        <taxon>Alveolata</taxon>
        <taxon>Perkinsozoa</taxon>
        <taxon>Perkinsea</taxon>
        <taxon>Perkinsida</taxon>
        <taxon>Perkinsidae</taxon>
        <taxon>Perkinsus</taxon>
    </lineage>
</organism>
<evidence type="ECO:0000313" key="7">
    <source>
        <dbReference type="EMBL" id="KAF4653840.1"/>
    </source>
</evidence>
<dbReference type="InterPro" id="IPR039241">
    <property type="entry name" value="Rrp9-like"/>
</dbReference>
<keyword evidence="2 5" id="KW-0853">WD repeat</keyword>
<keyword evidence="4" id="KW-0539">Nucleus</keyword>
<gene>
    <name evidence="7" type="ORF">FOL47_010273</name>
</gene>
<dbReference type="SUPFAM" id="SSF50978">
    <property type="entry name" value="WD40 repeat-like"/>
    <property type="match status" value="1"/>
</dbReference>
<dbReference type="EMBL" id="JAAPAO010000783">
    <property type="protein sequence ID" value="KAF4653840.1"/>
    <property type="molecule type" value="Genomic_DNA"/>
</dbReference>